<protein>
    <submittedName>
        <fullName evidence="1">Uncharacterized protein</fullName>
    </submittedName>
</protein>
<feature type="non-terminal residue" evidence="1">
    <location>
        <position position="49"/>
    </location>
</feature>
<dbReference type="EMBL" id="CADCUA010000344">
    <property type="protein sequence ID" value="CAA9323240.1"/>
    <property type="molecule type" value="Genomic_DNA"/>
</dbReference>
<proteinExistence type="predicted"/>
<evidence type="ECO:0000313" key="1">
    <source>
        <dbReference type="EMBL" id="CAA9323240.1"/>
    </source>
</evidence>
<organism evidence="1">
    <name type="scientific">uncultured Lysobacter sp</name>
    <dbReference type="NCBI Taxonomy" id="271060"/>
    <lineage>
        <taxon>Bacteria</taxon>
        <taxon>Pseudomonadati</taxon>
        <taxon>Pseudomonadota</taxon>
        <taxon>Gammaproteobacteria</taxon>
        <taxon>Lysobacterales</taxon>
        <taxon>Lysobacteraceae</taxon>
        <taxon>Lysobacter</taxon>
        <taxon>environmental samples</taxon>
    </lineage>
</organism>
<dbReference type="AlphaFoldDB" id="A0A6J4L5J8"/>
<feature type="non-terminal residue" evidence="1">
    <location>
        <position position="1"/>
    </location>
</feature>
<accession>A0A6J4L5J8</accession>
<sequence length="49" mass="5056">DICRPAGNGCAPARYPGSLPPSTPVLDHIPMSAQTPAEAELAQLLVESL</sequence>
<name>A0A6J4L5J8_9GAMM</name>
<reference evidence="1" key="1">
    <citation type="submission" date="2020-02" db="EMBL/GenBank/DDBJ databases">
        <authorList>
            <person name="Meier V. D."/>
        </authorList>
    </citation>
    <scope>NUCLEOTIDE SEQUENCE</scope>
    <source>
        <strain evidence="1">AVDCRST_MAG71</strain>
    </source>
</reference>
<gene>
    <name evidence="1" type="ORF">AVDCRST_MAG71-1374</name>
</gene>